<dbReference type="EMBL" id="DWWU01000039">
    <property type="protein sequence ID" value="HJC16042.1"/>
    <property type="molecule type" value="Genomic_DNA"/>
</dbReference>
<reference evidence="1" key="2">
    <citation type="submission" date="2021-04" db="EMBL/GenBank/DDBJ databases">
        <authorList>
            <person name="Gilroy R."/>
        </authorList>
    </citation>
    <scope>NUCLEOTIDE SEQUENCE</scope>
    <source>
        <strain evidence="1">CHK185-5351</strain>
    </source>
</reference>
<protein>
    <submittedName>
        <fullName evidence="1">Uncharacterized protein</fullName>
    </submittedName>
</protein>
<evidence type="ECO:0000313" key="1">
    <source>
        <dbReference type="EMBL" id="HJC16042.1"/>
    </source>
</evidence>
<gene>
    <name evidence="1" type="ORF">H9705_09550</name>
</gene>
<sequence>MRTIDMILDMIEKEHPYKVPGDRDTYGKYNEGWSDAIDRVRGALQVMNSEPFEFDFSSVKSFKCRCGQKYINTGRTERSEK</sequence>
<dbReference type="AlphaFoldDB" id="A0A9D2ND09"/>
<proteinExistence type="predicted"/>
<accession>A0A9D2ND09</accession>
<organism evidence="1 2">
    <name type="scientific">Candidatus Fusicatenibacter intestinigallinarum</name>
    <dbReference type="NCBI Taxonomy" id="2838598"/>
    <lineage>
        <taxon>Bacteria</taxon>
        <taxon>Bacillati</taxon>
        <taxon>Bacillota</taxon>
        <taxon>Clostridia</taxon>
        <taxon>Lachnospirales</taxon>
        <taxon>Lachnospiraceae</taxon>
        <taxon>Fusicatenibacter</taxon>
    </lineage>
</organism>
<dbReference type="Proteomes" id="UP000823849">
    <property type="component" value="Unassembled WGS sequence"/>
</dbReference>
<name>A0A9D2ND09_9FIRM</name>
<reference evidence="1" key="1">
    <citation type="journal article" date="2021" name="PeerJ">
        <title>Extensive microbial diversity within the chicken gut microbiome revealed by metagenomics and culture.</title>
        <authorList>
            <person name="Gilroy R."/>
            <person name="Ravi A."/>
            <person name="Getino M."/>
            <person name="Pursley I."/>
            <person name="Horton D.L."/>
            <person name="Alikhan N.F."/>
            <person name="Baker D."/>
            <person name="Gharbi K."/>
            <person name="Hall N."/>
            <person name="Watson M."/>
            <person name="Adriaenssens E.M."/>
            <person name="Foster-Nyarko E."/>
            <person name="Jarju S."/>
            <person name="Secka A."/>
            <person name="Antonio M."/>
            <person name="Oren A."/>
            <person name="Chaudhuri R.R."/>
            <person name="La Ragione R."/>
            <person name="Hildebrand F."/>
            <person name="Pallen M.J."/>
        </authorList>
    </citation>
    <scope>NUCLEOTIDE SEQUENCE</scope>
    <source>
        <strain evidence="1">CHK185-5351</strain>
    </source>
</reference>
<evidence type="ECO:0000313" key="2">
    <source>
        <dbReference type="Proteomes" id="UP000823849"/>
    </source>
</evidence>
<comment type="caution">
    <text evidence="1">The sequence shown here is derived from an EMBL/GenBank/DDBJ whole genome shotgun (WGS) entry which is preliminary data.</text>
</comment>